<dbReference type="EMBL" id="ACJN02000003">
    <property type="protein sequence ID" value="EFI33676.1"/>
    <property type="molecule type" value="Genomic_DNA"/>
</dbReference>
<accession>D6SSL0</accession>
<reference evidence="4" key="1">
    <citation type="submission" date="2010-05" db="EMBL/GenBank/DDBJ databases">
        <title>The draft genome of Desulfonatronospira thiodismutans ASO3-1.</title>
        <authorList>
            <consortium name="US DOE Joint Genome Institute (JGI-PGF)"/>
            <person name="Lucas S."/>
            <person name="Copeland A."/>
            <person name="Lapidus A."/>
            <person name="Cheng J.-F."/>
            <person name="Bruce D."/>
            <person name="Goodwin L."/>
            <person name="Pitluck S."/>
            <person name="Chertkov O."/>
            <person name="Brettin T."/>
            <person name="Detter J.C."/>
            <person name="Han C."/>
            <person name="Land M.L."/>
            <person name="Hauser L."/>
            <person name="Kyrpides N."/>
            <person name="Mikhailova N."/>
            <person name="Muyzer G."/>
            <person name="Woyke T."/>
        </authorList>
    </citation>
    <scope>NUCLEOTIDE SEQUENCE [LARGE SCALE GENOMIC DNA]</scope>
    <source>
        <strain evidence="4">ASO3-1</strain>
    </source>
</reference>
<dbReference type="InterPro" id="IPR031107">
    <property type="entry name" value="Small_HSP"/>
</dbReference>
<dbReference type="eggNOG" id="COG0071">
    <property type="taxonomic scope" value="Bacteria"/>
</dbReference>
<evidence type="ECO:0000313" key="5">
    <source>
        <dbReference type="Proteomes" id="UP000005496"/>
    </source>
</evidence>
<dbReference type="Gene3D" id="2.60.40.790">
    <property type="match status" value="1"/>
</dbReference>
<dbReference type="SUPFAM" id="SSF49764">
    <property type="entry name" value="HSP20-like chaperones"/>
    <property type="match status" value="1"/>
</dbReference>
<gene>
    <name evidence="4" type="ORF">Dthio_PD1012</name>
</gene>
<comment type="similarity">
    <text evidence="1 2">Belongs to the small heat shock protein (HSP20) family.</text>
</comment>
<dbReference type="RefSeq" id="WP_008871025.1">
    <property type="nucleotide sequence ID" value="NZ_ACJN02000003.1"/>
</dbReference>
<protein>
    <submittedName>
        <fullName evidence="4">Heat shock protein Hsp20</fullName>
    </submittedName>
</protein>
<evidence type="ECO:0000313" key="4">
    <source>
        <dbReference type="EMBL" id="EFI33676.1"/>
    </source>
</evidence>
<keyword evidence="4" id="KW-0346">Stress response</keyword>
<dbReference type="InterPro" id="IPR002068">
    <property type="entry name" value="A-crystallin/Hsp20_dom"/>
</dbReference>
<dbReference type="CDD" id="cd06464">
    <property type="entry name" value="ACD_sHsps-like"/>
    <property type="match status" value="1"/>
</dbReference>
<comment type="caution">
    <text evidence="4">The sequence shown here is derived from an EMBL/GenBank/DDBJ whole genome shotgun (WGS) entry which is preliminary data.</text>
</comment>
<keyword evidence="5" id="KW-1185">Reference proteome</keyword>
<dbReference type="Proteomes" id="UP000005496">
    <property type="component" value="Unassembled WGS sequence"/>
</dbReference>
<dbReference type="Pfam" id="PF00011">
    <property type="entry name" value="HSP20"/>
    <property type="match status" value="1"/>
</dbReference>
<evidence type="ECO:0000256" key="1">
    <source>
        <dbReference type="PROSITE-ProRule" id="PRU00285"/>
    </source>
</evidence>
<dbReference type="InterPro" id="IPR008978">
    <property type="entry name" value="HSP20-like_chaperone"/>
</dbReference>
<dbReference type="PROSITE" id="PS01031">
    <property type="entry name" value="SHSP"/>
    <property type="match status" value="1"/>
</dbReference>
<organism evidence="4 5">
    <name type="scientific">Desulfonatronospira thiodismutans ASO3-1</name>
    <dbReference type="NCBI Taxonomy" id="555779"/>
    <lineage>
        <taxon>Bacteria</taxon>
        <taxon>Pseudomonadati</taxon>
        <taxon>Thermodesulfobacteriota</taxon>
        <taxon>Desulfovibrionia</taxon>
        <taxon>Desulfovibrionales</taxon>
        <taxon>Desulfonatronovibrionaceae</taxon>
        <taxon>Desulfonatronospira</taxon>
    </lineage>
</organism>
<name>D6SSL0_9BACT</name>
<evidence type="ECO:0000256" key="2">
    <source>
        <dbReference type="RuleBase" id="RU003616"/>
    </source>
</evidence>
<sequence length="148" mass="16945">MSKHHNPWMEIQSMREEIDRIMDDARDWSMGRASDRDRFALWRPVADLYETVDQYIIELELPGVDQEKISLESKGGHLLVHGEKRIEKEATGSAYQLVERSYGPFSRKFQLPRNVDSAGIKAVFKNGVLTVSIPKKDTPSKSVSIKVE</sequence>
<dbReference type="PANTHER" id="PTHR11527">
    <property type="entry name" value="HEAT-SHOCK PROTEIN 20 FAMILY MEMBER"/>
    <property type="match status" value="1"/>
</dbReference>
<dbReference type="AlphaFoldDB" id="D6SSL0"/>
<proteinExistence type="inferred from homology"/>
<feature type="domain" description="SHSP" evidence="3">
    <location>
        <begin position="36"/>
        <end position="148"/>
    </location>
</feature>
<evidence type="ECO:0000259" key="3">
    <source>
        <dbReference type="PROSITE" id="PS01031"/>
    </source>
</evidence>